<accession>A0A919RW09</accession>
<dbReference type="RefSeq" id="WP_212902136.1">
    <property type="nucleotide sequence ID" value="NZ_BOPZ01000001.1"/>
</dbReference>
<gene>
    <name evidence="1" type="ORF">CPJCM30710_00350</name>
</gene>
<dbReference type="EMBL" id="BOPZ01000001">
    <property type="protein sequence ID" value="GIM27369.1"/>
    <property type="molecule type" value="Genomic_DNA"/>
</dbReference>
<reference evidence="1" key="1">
    <citation type="submission" date="2021-03" db="EMBL/GenBank/DDBJ databases">
        <title>Taxonomic study of Clostridium polyendosporum from meadow-gley soil under rice.</title>
        <authorList>
            <person name="Kobayashi H."/>
            <person name="Tanizawa Y."/>
            <person name="Yagura M."/>
        </authorList>
    </citation>
    <scope>NUCLEOTIDE SEQUENCE</scope>
    <source>
        <strain evidence="1">JCM 30710</strain>
    </source>
</reference>
<name>A0A919RW09_9CLOT</name>
<evidence type="ECO:0000313" key="2">
    <source>
        <dbReference type="Proteomes" id="UP000679179"/>
    </source>
</evidence>
<sequence length="60" mass="7223">MELHVYLKGEREPVVYKGDRIDVLDFTMNEVNYKQIRYFRKGFSKSELIEASIIQRIVEK</sequence>
<proteinExistence type="predicted"/>
<dbReference type="Proteomes" id="UP000679179">
    <property type="component" value="Unassembled WGS sequence"/>
</dbReference>
<organism evidence="1 2">
    <name type="scientific">Clostridium polyendosporum</name>
    <dbReference type="NCBI Taxonomy" id="69208"/>
    <lineage>
        <taxon>Bacteria</taxon>
        <taxon>Bacillati</taxon>
        <taxon>Bacillota</taxon>
        <taxon>Clostridia</taxon>
        <taxon>Eubacteriales</taxon>
        <taxon>Clostridiaceae</taxon>
        <taxon>Clostridium</taxon>
    </lineage>
</organism>
<protein>
    <submittedName>
        <fullName evidence="1">Uncharacterized protein</fullName>
    </submittedName>
</protein>
<evidence type="ECO:0000313" key="1">
    <source>
        <dbReference type="EMBL" id="GIM27369.1"/>
    </source>
</evidence>
<keyword evidence="2" id="KW-1185">Reference proteome</keyword>
<dbReference type="AlphaFoldDB" id="A0A919RW09"/>
<comment type="caution">
    <text evidence="1">The sequence shown here is derived from an EMBL/GenBank/DDBJ whole genome shotgun (WGS) entry which is preliminary data.</text>
</comment>